<dbReference type="FunFam" id="2.130.10.10:FF:000023">
    <property type="entry name" value="Bromodomain and WD repeat domain containing 1"/>
    <property type="match status" value="1"/>
</dbReference>
<keyword evidence="2" id="KW-0677">Repeat</keyword>
<dbReference type="PROSITE" id="PS50294">
    <property type="entry name" value="WD_REPEATS_REGION"/>
    <property type="match status" value="4"/>
</dbReference>
<feature type="region of interest" description="Disordered" evidence="6">
    <location>
        <begin position="739"/>
        <end position="893"/>
    </location>
</feature>
<dbReference type="PRINTS" id="PR00503">
    <property type="entry name" value="BROMODOMAIN"/>
</dbReference>
<evidence type="ECO:0000256" key="1">
    <source>
        <dbReference type="ARBA" id="ARBA00022574"/>
    </source>
</evidence>
<dbReference type="FunFam" id="2.130.10.10:FF:000141">
    <property type="entry name" value="Pleckstrin homology domain interacting protein"/>
    <property type="match status" value="1"/>
</dbReference>
<dbReference type="GO" id="GO:0005634">
    <property type="term" value="C:nucleus"/>
    <property type="evidence" value="ECO:0007669"/>
    <property type="project" value="TreeGrafter"/>
</dbReference>
<dbReference type="SMART" id="SM00297">
    <property type="entry name" value="BROMO"/>
    <property type="match status" value="1"/>
</dbReference>
<feature type="compositionally biased region" description="Polar residues" evidence="6">
    <location>
        <begin position="1681"/>
        <end position="1691"/>
    </location>
</feature>
<dbReference type="InterPro" id="IPR036322">
    <property type="entry name" value="WD40_repeat_dom_sf"/>
</dbReference>
<dbReference type="InterPro" id="IPR001487">
    <property type="entry name" value="Bromodomain"/>
</dbReference>
<dbReference type="InterPro" id="IPR036427">
    <property type="entry name" value="Bromodomain-like_sf"/>
</dbReference>
<feature type="region of interest" description="Disordered" evidence="6">
    <location>
        <begin position="1224"/>
        <end position="1268"/>
    </location>
</feature>
<sequence length="1773" mass="200666">MDSDSKLVAQLNSELYFLIARFLQAGPCQNTAETLIREVEEKELLPTRRDWTGKEHPGRYEDLVKLYGHISPDHLLQVCQRVCPLLEKEVPASVPGIHSLLGTGRQNLLRTNKSYKHVVWKGSALAALHCGRPPEPPVIYGSPPSIVETGHGRRLIGSYRLGQLLPTAVYTHMKMHKRILGHLSSVYCVTFDRTGRRIFTGSDDCLVKIWGTDEGRLLATLRGHAAEISDMAVSYENTMLAAGSCDKTIRVWCLQTCVPLAVLEGHSASITSLQFSPLVSGSKRFLSSTGADGTICFWQWDARTLKFGQGPGKFTERSRPGVQMICSSFSAGGMFLATGSTDHIIRVFYFGSGQPAKISELESHTDKVDSIQFSNCSDRFVSGSRDGTARIWQLQQQEWRSVLLDMQTKLPGKYNPPPLEDKVTKLKVTMVAWDRHDNTVITAANNLTLKVWNSTTGNLIHILMGHEDEVFVLEPHPFDPRILFSAGHDGNAIVWDLARGVKIRSYFNMIEGQGHGAVFDCKCSPDGQHFAATDSHGHLLIFGFGSSSKYDKIADQMFFHTDYRPLIRDVNNYVLDEQTQQAPHLMPPPFLVDVDGNPHPPPYQRLVPGRESCRDQQLIPQMGVTSSGLNQVVSEQAVEGASPLDNMIHRLQQEQDQRLSTDTHSREVHSPPQQTDLVAWSRRVLVPELGDAVLRRQLNWREAKGEEEISVYRSERRPRTEATGERRYQHCPARQRGECVGAEEGRRSHGNHGYQTRAAVEETSRQSAEVAEDEDDSDSISEGEVDVHPNPVNGNSSEEEKEEEEKEEEEKEPWPEDHSSSSDYSSDYSDWTADAGINLEPPKKNVKMKKKSCSSEEDGEKKREGKRDRKKDKADKDGALPKKKKPKERRKRVEFQEEGLTLEEWLPSAWITDTVPRRCPYIPQMGDEVYYFRQGHEAYVEMTKQNKIYSINPKKQPWHKMELREQELVKIVGLKYEVGLPSLCCLKLAFLDPDTGKLTGGSFSMKYHDMPDVIDFLVLRQQFDDARDHHWTIGDRFRSVIDDAWWFGTIEDQEPFQPEYPDSLFQCYNVCWDNGDTEKMSPWDMEPIPNEVVFPEELGQSVPLTDEEQRELLYVPLEGEWGAANRNHECQRIINAIDQLTTLVAYLTDLSTIRSRLENRFYRRMSSLMWEVRYIEHNAQTFNETGAFIVKTAKFVSDLMLSFIKDPTMTDIIPLYNTMKKTAFSDTEDEDDEDEDEDADAPGTSTRNRKGRGVGLQQLQRGRRGQPWRGRSKELIDLLFQCEDSEPFRQPVDLEQYPDYLDIVDTPMDFGTVRGMLRAGKYTSPLELCQDVRLIFSNSKAYTPSKKSRIYSMSLRLSALFEEHVSSILADYKAVHGQTDTKTRHRADRQTDRQTRHRADRQTDRQTRRVVDRQIDRQTRHRADRQTDRQTRRVADRQIDRQTRQAMKRRRSDSPSSSTASSPERKRRVSSRGVSRPDSLAPPTAPAAAPQRPPSLRQNLPLRQPLPLLNGKAEPQTSGRTRSARTHTHSTAASPRNPSPQATVHLNGHSSQVTVGGSTGRRGRRPRAVTPEPSPSPAPKGRPPGRKRGRKSKQELEAMRRRGLRQSSTPEDKLNQSTGDEGGTSSAQGAAVLSGVGLPGTPQRRGRPRLIRTEEAPPPSSPDPSPLRRSSRRINDEMTPPAQSLHQSQHVKVSPQDETDEEEEEAEQEGEGSAGSMRTRNRGRRTACYTEEDSEEEEQRQLLVEDSSLTFGTSSKGRVRKLTDKAKANLIGW</sequence>
<feature type="compositionally biased region" description="Low complexity" evidence="6">
    <location>
        <begin position="821"/>
        <end position="830"/>
    </location>
</feature>
<dbReference type="Proteomes" id="UP001356427">
    <property type="component" value="Unassembled WGS sequence"/>
</dbReference>
<organism evidence="8 9">
    <name type="scientific">Coregonus suidteri</name>
    <dbReference type="NCBI Taxonomy" id="861788"/>
    <lineage>
        <taxon>Eukaryota</taxon>
        <taxon>Metazoa</taxon>
        <taxon>Chordata</taxon>
        <taxon>Craniata</taxon>
        <taxon>Vertebrata</taxon>
        <taxon>Euteleostomi</taxon>
        <taxon>Actinopterygii</taxon>
        <taxon>Neopterygii</taxon>
        <taxon>Teleostei</taxon>
        <taxon>Protacanthopterygii</taxon>
        <taxon>Salmoniformes</taxon>
        <taxon>Salmonidae</taxon>
        <taxon>Coregoninae</taxon>
        <taxon>Coregonus</taxon>
    </lineage>
</organism>
<feature type="repeat" description="WD" evidence="5">
    <location>
        <begin position="428"/>
        <end position="462"/>
    </location>
</feature>
<feature type="repeat" description="WD" evidence="5">
    <location>
        <begin position="263"/>
        <end position="299"/>
    </location>
</feature>
<dbReference type="PROSITE" id="PS50082">
    <property type="entry name" value="WD_REPEATS_2"/>
    <property type="match status" value="6"/>
</dbReference>
<proteinExistence type="predicted"/>
<evidence type="ECO:0000313" key="9">
    <source>
        <dbReference type="Proteomes" id="UP001356427"/>
    </source>
</evidence>
<keyword evidence="9" id="KW-1185">Reference proteome</keyword>
<dbReference type="InterPro" id="IPR057452">
    <property type="entry name" value="BRWD/PHIP_N"/>
</dbReference>
<feature type="compositionally biased region" description="Pro residues" evidence="6">
    <location>
        <begin position="1656"/>
        <end position="1665"/>
    </location>
</feature>
<feature type="domain" description="Bromo" evidence="7">
    <location>
        <begin position="1280"/>
        <end position="1350"/>
    </location>
</feature>
<dbReference type="SUPFAM" id="SSF47370">
    <property type="entry name" value="Bromodomain"/>
    <property type="match status" value="2"/>
</dbReference>
<feature type="compositionally biased region" description="Basic and acidic residues" evidence="6">
    <location>
        <begin position="859"/>
        <end position="880"/>
    </location>
</feature>
<name>A0AAN8QM54_9TELE</name>
<dbReference type="SMART" id="SM00320">
    <property type="entry name" value="WD40"/>
    <property type="match status" value="8"/>
</dbReference>
<feature type="repeat" description="WD" evidence="5">
    <location>
        <begin position="221"/>
        <end position="252"/>
    </location>
</feature>
<dbReference type="Pfam" id="PF00439">
    <property type="entry name" value="Bromodomain"/>
    <property type="match status" value="2"/>
</dbReference>
<dbReference type="Gene3D" id="1.20.920.10">
    <property type="entry name" value="Bromodomain-like"/>
    <property type="match status" value="2"/>
</dbReference>
<dbReference type="InterPro" id="IPR001680">
    <property type="entry name" value="WD40_rpt"/>
</dbReference>
<dbReference type="GO" id="GO:0008360">
    <property type="term" value="P:regulation of cell shape"/>
    <property type="evidence" value="ECO:0007669"/>
    <property type="project" value="TreeGrafter"/>
</dbReference>
<dbReference type="EMBL" id="JAGTTL010000034">
    <property type="protein sequence ID" value="KAK6294832.1"/>
    <property type="molecule type" value="Genomic_DNA"/>
</dbReference>
<feature type="compositionally biased region" description="Low complexity" evidence="6">
    <location>
        <begin position="1486"/>
        <end position="1509"/>
    </location>
</feature>
<feature type="compositionally biased region" description="Basic residues" evidence="6">
    <location>
        <begin position="881"/>
        <end position="892"/>
    </location>
</feature>
<accession>A0AAN8QM54</accession>
<feature type="compositionally biased region" description="Acidic residues" evidence="6">
    <location>
        <begin position="770"/>
        <end position="784"/>
    </location>
</feature>
<evidence type="ECO:0000313" key="8">
    <source>
        <dbReference type="EMBL" id="KAK6294832.1"/>
    </source>
</evidence>
<feature type="compositionally biased region" description="Polar residues" evidence="6">
    <location>
        <begin position="1539"/>
        <end position="1552"/>
    </location>
</feature>
<evidence type="ECO:0000259" key="7">
    <source>
        <dbReference type="PROSITE" id="PS50014"/>
    </source>
</evidence>
<comment type="caution">
    <text evidence="8">The sequence shown here is derived from an EMBL/GenBank/DDBJ whole genome shotgun (WGS) entry which is preliminary data.</text>
</comment>
<dbReference type="FunFam" id="1.20.920.10:FF:000066">
    <property type="entry name" value="Transcription initiation factor TFIID subunit 1"/>
    <property type="match status" value="1"/>
</dbReference>
<evidence type="ECO:0000256" key="2">
    <source>
        <dbReference type="ARBA" id="ARBA00022737"/>
    </source>
</evidence>
<feature type="compositionally biased region" description="Polar residues" evidence="6">
    <location>
        <begin position="1605"/>
        <end position="1628"/>
    </location>
</feature>
<evidence type="ECO:0000256" key="6">
    <source>
        <dbReference type="SAM" id="MobiDB-lite"/>
    </source>
</evidence>
<dbReference type="InterPro" id="IPR057451">
    <property type="entry name" value="BRWD/PHIP_AD"/>
</dbReference>
<feature type="compositionally biased region" description="Acidic residues" evidence="6">
    <location>
        <begin position="797"/>
        <end position="811"/>
    </location>
</feature>
<dbReference type="Pfam" id="PF25437">
    <property type="entry name" value="BRWD1_N"/>
    <property type="match status" value="1"/>
</dbReference>
<dbReference type="InterPro" id="IPR015943">
    <property type="entry name" value="WD40/YVTN_repeat-like_dom_sf"/>
</dbReference>
<dbReference type="SUPFAM" id="SSF50978">
    <property type="entry name" value="WD40 repeat-like"/>
    <property type="match status" value="1"/>
</dbReference>
<feature type="compositionally biased region" description="Basic and acidic residues" evidence="6">
    <location>
        <begin position="1400"/>
        <end position="1418"/>
    </location>
</feature>
<feature type="compositionally biased region" description="Acidic residues" evidence="6">
    <location>
        <begin position="1226"/>
        <end position="1240"/>
    </location>
</feature>
<evidence type="ECO:0000256" key="3">
    <source>
        <dbReference type="ARBA" id="ARBA00023117"/>
    </source>
</evidence>
<feature type="repeat" description="WD" evidence="5">
    <location>
        <begin position="361"/>
        <end position="402"/>
    </location>
</feature>
<dbReference type="GO" id="GO:0006357">
    <property type="term" value="P:regulation of transcription by RNA polymerase II"/>
    <property type="evidence" value="ECO:0007669"/>
    <property type="project" value="TreeGrafter"/>
</dbReference>
<dbReference type="Pfam" id="PF00400">
    <property type="entry name" value="WD40"/>
    <property type="match status" value="5"/>
</dbReference>
<dbReference type="CDD" id="cd00200">
    <property type="entry name" value="WD40"/>
    <property type="match status" value="1"/>
</dbReference>
<reference evidence="8 9" key="1">
    <citation type="submission" date="2021-04" db="EMBL/GenBank/DDBJ databases">
        <authorList>
            <person name="De Guttry C."/>
            <person name="Zahm M."/>
            <person name="Klopp C."/>
            <person name="Cabau C."/>
            <person name="Louis A."/>
            <person name="Berthelot C."/>
            <person name="Parey E."/>
            <person name="Roest Crollius H."/>
            <person name="Montfort J."/>
            <person name="Robinson-Rechavi M."/>
            <person name="Bucao C."/>
            <person name="Bouchez O."/>
            <person name="Gislard M."/>
            <person name="Lluch J."/>
            <person name="Milhes M."/>
            <person name="Lampietro C."/>
            <person name="Lopez Roques C."/>
            <person name="Donnadieu C."/>
            <person name="Braasch I."/>
            <person name="Desvignes T."/>
            <person name="Postlethwait J."/>
            <person name="Bobe J."/>
            <person name="Wedekind C."/>
            <person name="Guiguen Y."/>
        </authorList>
    </citation>
    <scope>NUCLEOTIDE SEQUENCE [LARGE SCALE GENOMIC DNA]</scope>
    <source>
        <strain evidence="8">Cs_M1</strain>
        <tissue evidence="8">Blood</tissue>
    </source>
</reference>
<dbReference type="InterPro" id="IPR052060">
    <property type="entry name" value="Bromo_WD_repeat"/>
</dbReference>
<evidence type="ECO:0000256" key="4">
    <source>
        <dbReference type="PROSITE-ProRule" id="PRU00035"/>
    </source>
</evidence>
<keyword evidence="1 5" id="KW-0853">WD repeat</keyword>
<feature type="repeat" description="WD" evidence="5">
    <location>
        <begin position="179"/>
        <end position="220"/>
    </location>
</feature>
<dbReference type="Gene3D" id="2.130.10.10">
    <property type="entry name" value="YVTN repeat-like/Quinoprotein amine dehydrogenase"/>
    <property type="match status" value="2"/>
</dbReference>
<dbReference type="InterPro" id="IPR018359">
    <property type="entry name" value="Bromodomain_CS"/>
</dbReference>
<gene>
    <name evidence="8" type="ORF">J4Q44_G00340580</name>
</gene>
<dbReference type="InterPro" id="IPR019775">
    <property type="entry name" value="WD40_repeat_CS"/>
</dbReference>
<evidence type="ECO:0000256" key="5">
    <source>
        <dbReference type="PROSITE-ProRule" id="PRU00221"/>
    </source>
</evidence>
<dbReference type="PROSITE" id="PS00633">
    <property type="entry name" value="BROMODOMAIN_1"/>
    <property type="match status" value="1"/>
</dbReference>
<dbReference type="PROSITE" id="PS00678">
    <property type="entry name" value="WD_REPEATS_1"/>
    <property type="match status" value="1"/>
</dbReference>
<keyword evidence="3 4" id="KW-0103">Bromodomain</keyword>
<dbReference type="PANTHER" id="PTHR16266">
    <property type="entry name" value="WD REPEAT DOMAIN 9"/>
    <property type="match status" value="1"/>
</dbReference>
<feature type="repeat" description="WD" evidence="5">
    <location>
        <begin position="463"/>
        <end position="505"/>
    </location>
</feature>
<feature type="compositionally biased region" description="Pro residues" evidence="6">
    <location>
        <begin position="1572"/>
        <end position="1582"/>
    </location>
</feature>
<dbReference type="Pfam" id="PF25313">
    <property type="entry name" value="BRWD_AD"/>
    <property type="match status" value="1"/>
</dbReference>
<protein>
    <recommendedName>
        <fullName evidence="7">Bromo domain-containing protein</fullName>
    </recommendedName>
</protein>
<dbReference type="GO" id="GO:0007010">
    <property type="term" value="P:cytoskeleton organization"/>
    <property type="evidence" value="ECO:0007669"/>
    <property type="project" value="TreeGrafter"/>
</dbReference>
<dbReference type="PROSITE" id="PS50014">
    <property type="entry name" value="BROMODOMAIN_2"/>
    <property type="match status" value="1"/>
</dbReference>
<feature type="compositionally biased region" description="Basic and acidic residues" evidence="6">
    <location>
        <begin position="1424"/>
        <end position="1443"/>
    </location>
</feature>
<dbReference type="PANTHER" id="PTHR16266:SF4">
    <property type="entry name" value="PH-INTERACTING PROTEIN"/>
    <property type="match status" value="1"/>
</dbReference>
<feature type="region of interest" description="Disordered" evidence="6">
    <location>
        <begin position="1376"/>
        <end position="1743"/>
    </location>
</feature>
<feature type="compositionally biased region" description="Acidic residues" evidence="6">
    <location>
        <begin position="1697"/>
        <end position="1710"/>
    </location>
</feature>